<dbReference type="Pfam" id="PF02464">
    <property type="entry name" value="CinA"/>
    <property type="match status" value="1"/>
</dbReference>
<comment type="similarity">
    <text evidence="1">Belongs to the CinA family.</text>
</comment>
<dbReference type="PANTHER" id="PTHR13939:SF0">
    <property type="entry name" value="NMN AMIDOHYDROLASE-LIKE PROTEIN YFAY"/>
    <property type="match status" value="1"/>
</dbReference>
<dbReference type="SMART" id="SM00852">
    <property type="entry name" value="MoCF_biosynth"/>
    <property type="match status" value="1"/>
</dbReference>
<dbReference type="NCBIfam" id="TIGR00200">
    <property type="entry name" value="cinA_nterm"/>
    <property type="match status" value="1"/>
</dbReference>
<dbReference type="PANTHER" id="PTHR13939">
    <property type="entry name" value="NICOTINAMIDE-NUCLEOTIDE AMIDOHYDROLASE PNCC"/>
    <property type="match status" value="1"/>
</dbReference>
<dbReference type="Proteomes" id="UP000886722">
    <property type="component" value="Unassembled WGS sequence"/>
</dbReference>
<dbReference type="InterPro" id="IPR008135">
    <property type="entry name" value="Competence-induced_CinA"/>
</dbReference>
<accession>A0A9D1KF95</accession>
<dbReference type="AlphaFoldDB" id="A0A9D1KF95"/>
<feature type="domain" description="MoaB/Mog" evidence="2">
    <location>
        <begin position="4"/>
        <end position="171"/>
    </location>
</feature>
<dbReference type="InterPro" id="IPR008136">
    <property type="entry name" value="CinA_C"/>
</dbReference>
<evidence type="ECO:0000259" key="2">
    <source>
        <dbReference type="SMART" id="SM00852"/>
    </source>
</evidence>
<dbReference type="Gene3D" id="3.40.980.10">
    <property type="entry name" value="MoaB/Mog-like domain"/>
    <property type="match status" value="1"/>
</dbReference>
<dbReference type="SUPFAM" id="SSF53218">
    <property type="entry name" value="Molybdenum cofactor biosynthesis proteins"/>
    <property type="match status" value="1"/>
</dbReference>
<dbReference type="InterPro" id="IPR050101">
    <property type="entry name" value="CinA"/>
</dbReference>
<evidence type="ECO:0000313" key="3">
    <source>
        <dbReference type="EMBL" id="HIT40242.1"/>
    </source>
</evidence>
<sequence length="413" mass="44891">MNVEIIAVGDELLIGQVTDTNSGWIARQLNLMGWELTEVTVVRDRKDEIKKAVLDAFTRVPVVLMTGGLGPTKDDITKKTLCELYGCSLHRDEKVQEMNEERFARKGFTMNELTRDQALVPDACTVIYNPVGTAPVMWFDRDDKVLVSMPGVPSEMQYAVSHEVLPRLRSRFNDHSSVRHATCLVKGYTESGLAIVLADFENELPPYIHLAYLPKPGVIRLRLTATGLDDAEVSSGLEIQFEKLTALLGSHVFCREDVSLAGALGNILRERNLTIATAESCTGGNIAHELTLVPGCSAYYRGSIVSYANDVKTSLLGVSSETIEQNGVVSLPVVEEMVRGVRHALHTDCAIATSGIAGPDGATPGKPVGTVAIAVACGENVVSKMVMAGTQRERNIERFTHSALLQMIDLLTP</sequence>
<dbReference type="InterPro" id="IPR036425">
    <property type="entry name" value="MoaB/Mog-like_dom_sf"/>
</dbReference>
<name>A0A9D1KF95_9BACT</name>
<evidence type="ECO:0000256" key="1">
    <source>
        <dbReference type="HAMAP-Rule" id="MF_00226"/>
    </source>
</evidence>
<evidence type="ECO:0000313" key="4">
    <source>
        <dbReference type="Proteomes" id="UP000886722"/>
    </source>
</evidence>
<reference evidence="3" key="2">
    <citation type="journal article" date="2021" name="PeerJ">
        <title>Extensive microbial diversity within the chicken gut microbiome revealed by metagenomics and culture.</title>
        <authorList>
            <person name="Gilroy R."/>
            <person name="Ravi A."/>
            <person name="Getino M."/>
            <person name="Pursley I."/>
            <person name="Horton D.L."/>
            <person name="Alikhan N.F."/>
            <person name="Baker D."/>
            <person name="Gharbi K."/>
            <person name="Hall N."/>
            <person name="Watson M."/>
            <person name="Adriaenssens E.M."/>
            <person name="Foster-Nyarko E."/>
            <person name="Jarju S."/>
            <person name="Secka A."/>
            <person name="Antonio M."/>
            <person name="Oren A."/>
            <person name="Chaudhuri R.R."/>
            <person name="La Ragione R."/>
            <person name="Hildebrand F."/>
            <person name="Pallen M.J."/>
        </authorList>
    </citation>
    <scope>NUCLEOTIDE SEQUENCE</scope>
    <source>
        <strain evidence="3">21143</strain>
    </source>
</reference>
<dbReference type="SUPFAM" id="SSF142433">
    <property type="entry name" value="CinA-like"/>
    <property type="match status" value="1"/>
</dbReference>
<dbReference type="HAMAP" id="MF_00226_B">
    <property type="entry name" value="CinA_B"/>
    <property type="match status" value="1"/>
</dbReference>
<dbReference type="Gene3D" id="3.90.950.20">
    <property type="entry name" value="CinA-like"/>
    <property type="match status" value="1"/>
</dbReference>
<protein>
    <recommendedName>
        <fullName evidence="1">CinA-like protein</fullName>
    </recommendedName>
</protein>
<comment type="caution">
    <text evidence="3">The sequence shown here is derived from an EMBL/GenBank/DDBJ whole genome shotgun (WGS) entry which is preliminary data.</text>
</comment>
<reference evidence="3" key="1">
    <citation type="submission" date="2020-10" db="EMBL/GenBank/DDBJ databases">
        <authorList>
            <person name="Gilroy R."/>
        </authorList>
    </citation>
    <scope>NUCLEOTIDE SEQUENCE</scope>
    <source>
        <strain evidence="3">21143</strain>
    </source>
</reference>
<organism evidence="3 4">
    <name type="scientific">Candidatus Caccoplasma intestinavium</name>
    <dbReference type="NCBI Taxonomy" id="2840716"/>
    <lineage>
        <taxon>Bacteria</taxon>
        <taxon>Pseudomonadati</taxon>
        <taxon>Bacteroidota</taxon>
        <taxon>Bacteroidia</taxon>
        <taxon>Bacteroidales</taxon>
        <taxon>Bacteroidaceae</taxon>
        <taxon>Bacteroidaceae incertae sedis</taxon>
        <taxon>Candidatus Caccoplasma</taxon>
    </lineage>
</organism>
<proteinExistence type="inferred from homology"/>
<dbReference type="NCBIfam" id="TIGR00199">
    <property type="entry name" value="PncC_domain"/>
    <property type="match status" value="1"/>
</dbReference>
<gene>
    <name evidence="3" type="ORF">IAD06_09445</name>
</gene>
<dbReference type="InterPro" id="IPR036653">
    <property type="entry name" value="CinA-like_C"/>
</dbReference>
<dbReference type="CDD" id="cd00885">
    <property type="entry name" value="cinA"/>
    <property type="match status" value="1"/>
</dbReference>
<dbReference type="InterPro" id="IPR001453">
    <property type="entry name" value="MoaB/Mog_dom"/>
</dbReference>
<dbReference type="PIRSF" id="PIRSF006728">
    <property type="entry name" value="CinA"/>
    <property type="match status" value="1"/>
</dbReference>
<dbReference type="NCBIfam" id="TIGR00177">
    <property type="entry name" value="molyb_syn"/>
    <property type="match status" value="1"/>
</dbReference>
<dbReference type="Pfam" id="PF00994">
    <property type="entry name" value="MoCF_biosynth"/>
    <property type="match status" value="1"/>
</dbReference>
<dbReference type="EMBL" id="DVKT01000069">
    <property type="protein sequence ID" value="HIT40242.1"/>
    <property type="molecule type" value="Genomic_DNA"/>
</dbReference>